<dbReference type="PANTHER" id="PTHR46640">
    <property type="entry name" value="TRIACYLGLYCEROL LIPASE, PUTATIVE (AFU_ORTHOLOGUE AFUA_6G06510)-RELATED"/>
    <property type="match status" value="1"/>
</dbReference>
<feature type="chain" id="PRO_5016086083" evidence="3">
    <location>
        <begin position="17"/>
        <end position="301"/>
    </location>
</feature>
<reference evidence="6 7" key="1">
    <citation type="journal article" date="2018" name="Sci. Rep.">
        <title>Comparative genomics provides insights into the lifestyle and reveals functional heterogeneity of dark septate endophytic fungi.</title>
        <authorList>
            <person name="Knapp D.G."/>
            <person name="Nemeth J.B."/>
            <person name="Barry K."/>
            <person name="Hainaut M."/>
            <person name="Henrissat B."/>
            <person name="Johnson J."/>
            <person name="Kuo A."/>
            <person name="Lim J.H.P."/>
            <person name="Lipzen A."/>
            <person name="Nolan M."/>
            <person name="Ohm R.A."/>
            <person name="Tamas L."/>
            <person name="Grigoriev I.V."/>
            <person name="Spatafora J.W."/>
            <person name="Nagy L.G."/>
            <person name="Kovacs G.M."/>
        </authorList>
    </citation>
    <scope>NUCLEOTIDE SEQUENCE [LARGE SCALE GENOMIC DNA]</scope>
    <source>
        <strain evidence="6 7">DSE2036</strain>
    </source>
</reference>
<dbReference type="EMBL" id="KZ805373">
    <property type="protein sequence ID" value="PVI00463.1"/>
    <property type="molecule type" value="Genomic_DNA"/>
</dbReference>
<evidence type="ECO:0000313" key="7">
    <source>
        <dbReference type="Proteomes" id="UP000244855"/>
    </source>
</evidence>
<evidence type="ECO:0000256" key="2">
    <source>
        <dbReference type="ARBA" id="ARBA00022801"/>
    </source>
</evidence>
<dbReference type="CDD" id="cd00519">
    <property type="entry name" value="Lipase_3"/>
    <property type="match status" value="1"/>
</dbReference>
<evidence type="ECO:0000259" key="5">
    <source>
        <dbReference type="Pfam" id="PF03893"/>
    </source>
</evidence>
<dbReference type="Proteomes" id="UP000244855">
    <property type="component" value="Unassembled WGS sequence"/>
</dbReference>
<name>A0A2V1DQD4_9PLEO</name>
<dbReference type="InterPro" id="IPR051299">
    <property type="entry name" value="AB_hydrolase_lip/est"/>
</dbReference>
<keyword evidence="2 6" id="KW-0378">Hydrolase</keyword>
<dbReference type="InterPro" id="IPR005592">
    <property type="entry name" value="Mono/diacylglycerol_lipase_N"/>
</dbReference>
<dbReference type="STRING" id="97972.A0A2V1DQD4"/>
<organism evidence="6 7">
    <name type="scientific">Periconia macrospinosa</name>
    <dbReference type="NCBI Taxonomy" id="97972"/>
    <lineage>
        <taxon>Eukaryota</taxon>
        <taxon>Fungi</taxon>
        <taxon>Dikarya</taxon>
        <taxon>Ascomycota</taxon>
        <taxon>Pezizomycotina</taxon>
        <taxon>Dothideomycetes</taxon>
        <taxon>Pleosporomycetidae</taxon>
        <taxon>Pleosporales</taxon>
        <taxon>Massarineae</taxon>
        <taxon>Periconiaceae</taxon>
        <taxon>Periconia</taxon>
    </lineage>
</organism>
<dbReference type="Pfam" id="PF01764">
    <property type="entry name" value="Lipase_3"/>
    <property type="match status" value="1"/>
</dbReference>
<evidence type="ECO:0000256" key="3">
    <source>
        <dbReference type="SAM" id="SignalP"/>
    </source>
</evidence>
<evidence type="ECO:0000259" key="4">
    <source>
        <dbReference type="Pfam" id="PF01764"/>
    </source>
</evidence>
<dbReference type="GO" id="GO:0016787">
    <property type="term" value="F:hydrolase activity"/>
    <property type="evidence" value="ECO:0007669"/>
    <property type="project" value="UniProtKB-KW"/>
</dbReference>
<dbReference type="InterPro" id="IPR029058">
    <property type="entry name" value="AB_hydrolase_fold"/>
</dbReference>
<dbReference type="SUPFAM" id="SSF53474">
    <property type="entry name" value="alpha/beta-Hydrolases"/>
    <property type="match status" value="1"/>
</dbReference>
<keyword evidence="7" id="KW-1185">Reference proteome</keyword>
<dbReference type="OrthoDB" id="426718at2759"/>
<feature type="domain" description="Fungal lipase-type" evidence="4">
    <location>
        <begin position="100"/>
        <end position="230"/>
    </location>
</feature>
<dbReference type="PANTHER" id="PTHR46640:SF1">
    <property type="entry name" value="FUNGAL LIPASE-LIKE DOMAIN-CONTAINING PROTEIN-RELATED"/>
    <property type="match status" value="1"/>
</dbReference>
<feature type="domain" description="Mono-/di-acylglycerol lipase N-terminal" evidence="5">
    <location>
        <begin position="5"/>
        <end position="72"/>
    </location>
</feature>
<dbReference type="Pfam" id="PF03893">
    <property type="entry name" value="Lipase3_N"/>
    <property type="match status" value="1"/>
</dbReference>
<protein>
    <submittedName>
        <fullName evidence="6">Alpha/beta-hydrolase</fullName>
    </submittedName>
</protein>
<sequence>MKSTFALLALSGLSAAAPLEARKEAVSATVFDKLGFFAQYSAAAYCKGNNDSPNSKVVCGDKRCEKVEAAKTNTLLEFENSKDTDTTGFVATDSTNNLIVLSFRGSKSIDNWVSNLNFGLEDNSVCKGCEVHGGFLESWNEVKDKVLKSVKDAATKNPKFKIVATGHSLGGALATLATADLRSAGTSVDLYTYGAPKVGNDKFNSFLGKTEKGLTHHSVHKADLVPTLPPSIPILSPYENNAPVYYISSGNVSPVKAADVSIFKADQDDENPGDNVEAHGWYYGQISKCKGDDKIGTKIGS</sequence>
<dbReference type="AlphaFoldDB" id="A0A2V1DQD4"/>
<proteinExistence type="predicted"/>
<dbReference type="InterPro" id="IPR002921">
    <property type="entry name" value="Fungal_lipase-type"/>
</dbReference>
<keyword evidence="1 3" id="KW-0732">Signal</keyword>
<gene>
    <name evidence="6" type="ORF">DM02DRAFT_614345</name>
</gene>
<evidence type="ECO:0000313" key="6">
    <source>
        <dbReference type="EMBL" id="PVI00463.1"/>
    </source>
</evidence>
<accession>A0A2V1DQD4</accession>
<dbReference type="Gene3D" id="3.40.50.1820">
    <property type="entry name" value="alpha/beta hydrolase"/>
    <property type="match status" value="1"/>
</dbReference>
<dbReference type="GO" id="GO:0016042">
    <property type="term" value="P:lipid catabolic process"/>
    <property type="evidence" value="ECO:0007669"/>
    <property type="project" value="InterPro"/>
</dbReference>
<evidence type="ECO:0000256" key="1">
    <source>
        <dbReference type="ARBA" id="ARBA00022729"/>
    </source>
</evidence>
<feature type="signal peptide" evidence="3">
    <location>
        <begin position="1"/>
        <end position="16"/>
    </location>
</feature>